<dbReference type="EMBL" id="CM000142">
    <property type="protein sequence ID" value="EEE63493.1"/>
    <property type="molecule type" value="Genomic_DNA"/>
</dbReference>
<evidence type="ECO:0000313" key="2">
    <source>
        <dbReference type="EMBL" id="EEE63493.1"/>
    </source>
</evidence>
<proteinExistence type="predicted"/>
<protein>
    <submittedName>
        <fullName evidence="2">Uncharacterized protein</fullName>
    </submittedName>
</protein>
<evidence type="ECO:0000256" key="1">
    <source>
        <dbReference type="SAM" id="MobiDB-lite"/>
    </source>
</evidence>
<organism evidence="2">
    <name type="scientific">Oryza sativa subsp. japonica</name>
    <name type="common">Rice</name>
    <dbReference type="NCBI Taxonomy" id="39947"/>
    <lineage>
        <taxon>Eukaryota</taxon>
        <taxon>Viridiplantae</taxon>
        <taxon>Streptophyta</taxon>
        <taxon>Embryophyta</taxon>
        <taxon>Tracheophyta</taxon>
        <taxon>Spermatophyta</taxon>
        <taxon>Magnoliopsida</taxon>
        <taxon>Liliopsida</taxon>
        <taxon>Poales</taxon>
        <taxon>Poaceae</taxon>
        <taxon>BOP clade</taxon>
        <taxon>Oryzoideae</taxon>
        <taxon>Oryzeae</taxon>
        <taxon>Oryzinae</taxon>
        <taxon>Oryza</taxon>
        <taxon>Oryza sativa</taxon>
    </lineage>
</organism>
<feature type="compositionally biased region" description="Polar residues" evidence="1">
    <location>
        <begin position="17"/>
        <end position="27"/>
    </location>
</feature>
<accession>B9FHR8</accession>
<dbReference type="AlphaFoldDB" id="B9FHR8"/>
<dbReference type="Proteomes" id="UP000007752">
    <property type="component" value="Chromosome 5"/>
</dbReference>
<name>B9FHR8_ORYSJ</name>
<gene>
    <name evidence="2" type="ORF">OsJ_18309</name>
</gene>
<feature type="region of interest" description="Disordered" evidence="1">
    <location>
        <begin position="1"/>
        <end position="50"/>
    </location>
</feature>
<reference evidence="2" key="2">
    <citation type="submission" date="2008-12" db="EMBL/GenBank/DDBJ databases">
        <title>Improved gene annotation of the rice (Oryza sativa) genomes.</title>
        <authorList>
            <person name="Wang J."/>
            <person name="Li R."/>
            <person name="Fan W."/>
            <person name="Huang Q."/>
            <person name="Zhang J."/>
            <person name="Zhou Y."/>
            <person name="Hu Y."/>
            <person name="Zi S."/>
            <person name="Li J."/>
            <person name="Ni P."/>
            <person name="Zheng H."/>
            <person name="Zhang Y."/>
            <person name="Zhao M."/>
            <person name="Hao Q."/>
            <person name="McDermott J."/>
            <person name="Samudrala R."/>
            <person name="Kristiansen K."/>
            <person name="Wong G.K.-S."/>
        </authorList>
    </citation>
    <scope>NUCLEOTIDE SEQUENCE</scope>
</reference>
<reference evidence="2" key="1">
    <citation type="journal article" date="2005" name="PLoS Biol.">
        <title>The genomes of Oryza sativa: a history of duplications.</title>
        <authorList>
            <person name="Yu J."/>
            <person name="Wang J."/>
            <person name="Lin W."/>
            <person name="Li S."/>
            <person name="Li H."/>
            <person name="Zhou J."/>
            <person name="Ni P."/>
            <person name="Dong W."/>
            <person name="Hu S."/>
            <person name="Zeng C."/>
            <person name="Zhang J."/>
            <person name="Zhang Y."/>
            <person name="Li R."/>
            <person name="Xu Z."/>
            <person name="Li S."/>
            <person name="Li X."/>
            <person name="Zheng H."/>
            <person name="Cong L."/>
            <person name="Lin L."/>
            <person name="Yin J."/>
            <person name="Geng J."/>
            <person name="Li G."/>
            <person name="Shi J."/>
            <person name="Liu J."/>
            <person name="Lv H."/>
            <person name="Li J."/>
            <person name="Wang J."/>
            <person name="Deng Y."/>
            <person name="Ran L."/>
            <person name="Shi X."/>
            <person name="Wang X."/>
            <person name="Wu Q."/>
            <person name="Li C."/>
            <person name="Ren X."/>
            <person name="Wang J."/>
            <person name="Wang X."/>
            <person name="Li D."/>
            <person name="Liu D."/>
            <person name="Zhang X."/>
            <person name="Ji Z."/>
            <person name="Zhao W."/>
            <person name="Sun Y."/>
            <person name="Zhang Z."/>
            <person name="Bao J."/>
            <person name="Han Y."/>
            <person name="Dong L."/>
            <person name="Ji J."/>
            <person name="Chen P."/>
            <person name="Wu S."/>
            <person name="Liu J."/>
            <person name="Xiao Y."/>
            <person name="Bu D."/>
            <person name="Tan J."/>
            <person name="Yang L."/>
            <person name="Ye C."/>
            <person name="Zhang J."/>
            <person name="Xu J."/>
            <person name="Zhou Y."/>
            <person name="Yu Y."/>
            <person name="Zhang B."/>
            <person name="Zhuang S."/>
            <person name="Wei H."/>
            <person name="Liu B."/>
            <person name="Lei M."/>
            <person name="Yu H."/>
            <person name="Li Y."/>
            <person name="Xu H."/>
            <person name="Wei S."/>
            <person name="He X."/>
            <person name="Fang L."/>
            <person name="Zhang Z."/>
            <person name="Zhang Y."/>
            <person name="Huang X."/>
            <person name="Su Z."/>
            <person name="Tong W."/>
            <person name="Li J."/>
            <person name="Tong Z."/>
            <person name="Li S."/>
            <person name="Ye J."/>
            <person name="Wang L."/>
            <person name="Fang L."/>
            <person name="Lei T."/>
            <person name="Chen C."/>
            <person name="Chen H."/>
            <person name="Xu Z."/>
            <person name="Li H."/>
            <person name="Huang H."/>
            <person name="Zhang F."/>
            <person name="Xu H."/>
            <person name="Li N."/>
            <person name="Zhao C."/>
            <person name="Li S."/>
            <person name="Dong L."/>
            <person name="Huang Y."/>
            <person name="Li L."/>
            <person name="Xi Y."/>
            <person name="Qi Q."/>
            <person name="Li W."/>
            <person name="Zhang B."/>
            <person name="Hu W."/>
            <person name="Zhang Y."/>
            <person name="Tian X."/>
            <person name="Jiao Y."/>
            <person name="Liang X."/>
            <person name="Jin J."/>
            <person name="Gao L."/>
            <person name="Zheng W."/>
            <person name="Hao B."/>
            <person name="Liu S."/>
            <person name="Wang W."/>
            <person name="Yuan L."/>
            <person name="Cao M."/>
            <person name="McDermott J."/>
            <person name="Samudrala R."/>
            <person name="Wang J."/>
            <person name="Wong G.K."/>
            <person name="Yang H."/>
        </authorList>
    </citation>
    <scope>NUCLEOTIDE SEQUENCE [LARGE SCALE GENOMIC DNA]</scope>
</reference>
<sequence>MAVARPSGGGEHAKQQALRSEQLSGALQTDDKQGTTEVHAAASSINLARL</sequence>